<dbReference type="EMBL" id="JAVDYB010000001">
    <property type="protein sequence ID" value="MDR7277666.1"/>
    <property type="molecule type" value="Genomic_DNA"/>
</dbReference>
<sequence length="107" mass="11745">MTHPAEVASNWDWARLISRIGGIRDASVRVYLHVVAIQDVRRAAEAKALAAEARATEAQEAEARAAEASDVEGRDARQSTDFDEAVADHDPYLDDNDRGVDDEPEVE</sequence>
<accession>A0AAE3YS69</accession>
<evidence type="ECO:0000256" key="1">
    <source>
        <dbReference type="SAM" id="MobiDB-lite"/>
    </source>
</evidence>
<dbReference type="RefSeq" id="WP_310370097.1">
    <property type="nucleotide sequence ID" value="NZ_JAVDYB010000001.1"/>
</dbReference>
<dbReference type="AlphaFoldDB" id="A0AAE3YS69"/>
<evidence type="ECO:0000313" key="2">
    <source>
        <dbReference type="EMBL" id="MDR7277666.1"/>
    </source>
</evidence>
<evidence type="ECO:0000313" key="3">
    <source>
        <dbReference type="Proteomes" id="UP001183643"/>
    </source>
</evidence>
<proteinExistence type="predicted"/>
<comment type="caution">
    <text evidence="2">The sequence shown here is derived from an EMBL/GenBank/DDBJ whole genome shotgun (WGS) entry which is preliminary data.</text>
</comment>
<gene>
    <name evidence="2" type="ORF">J2S41_004444</name>
</gene>
<feature type="compositionally biased region" description="Basic and acidic residues" evidence="1">
    <location>
        <begin position="54"/>
        <end position="101"/>
    </location>
</feature>
<protein>
    <submittedName>
        <fullName evidence="2">Uncharacterized protein</fullName>
    </submittedName>
</protein>
<dbReference type="Proteomes" id="UP001183643">
    <property type="component" value="Unassembled WGS sequence"/>
</dbReference>
<keyword evidence="3" id="KW-1185">Reference proteome</keyword>
<reference evidence="2" key="1">
    <citation type="submission" date="2023-07" db="EMBL/GenBank/DDBJ databases">
        <title>Sequencing the genomes of 1000 actinobacteria strains.</title>
        <authorList>
            <person name="Klenk H.-P."/>
        </authorList>
    </citation>
    <scope>NUCLEOTIDE SEQUENCE</scope>
    <source>
        <strain evidence="2">DSM 44707</strain>
    </source>
</reference>
<name>A0AAE3YS69_9ACTN</name>
<feature type="region of interest" description="Disordered" evidence="1">
    <location>
        <begin position="48"/>
        <end position="107"/>
    </location>
</feature>
<organism evidence="2 3">
    <name type="scientific">Catenuloplanes atrovinosus</name>
    <dbReference type="NCBI Taxonomy" id="137266"/>
    <lineage>
        <taxon>Bacteria</taxon>
        <taxon>Bacillati</taxon>
        <taxon>Actinomycetota</taxon>
        <taxon>Actinomycetes</taxon>
        <taxon>Micromonosporales</taxon>
        <taxon>Micromonosporaceae</taxon>
        <taxon>Catenuloplanes</taxon>
    </lineage>
</organism>